<accession>A0A6C0ICC5</accession>
<name>A0A6C0ICC5_9ZZZZ</name>
<dbReference type="InterPro" id="IPR029044">
    <property type="entry name" value="Nucleotide-diphossugar_trans"/>
</dbReference>
<organism evidence="2">
    <name type="scientific">viral metagenome</name>
    <dbReference type="NCBI Taxonomy" id="1070528"/>
    <lineage>
        <taxon>unclassified sequences</taxon>
        <taxon>metagenomes</taxon>
        <taxon>organismal metagenomes</taxon>
    </lineage>
</organism>
<feature type="region of interest" description="Disordered" evidence="1">
    <location>
        <begin position="1"/>
        <end position="31"/>
    </location>
</feature>
<proteinExistence type="predicted"/>
<dbReference type="SUPFAM" id="SSF53448">
    <property type="entry name" value="Nucleotide-diphospho-sugar transferases"/>
    <property type="match status" value="1"/>
</dbReference>
<protein>
    <submittedName>
        <fullName evidence="2">Uncharacterized protein</fullName>
    </submittedName>
</protein>
<evidence type="ECO:0000256" key="1">
    <source>
        <dbReference type="SAM" id="MobiDB-lite"/>
    </source>
</evidence>
<dbReference type="EMBL" id="MN740153">
    <property type="protein sequence ID" value="QHT90389.1"/>
    <property type="molecule type" value="Genomic_DNA"/>
</dbReference>
<sequence>MNNNTIKYKLSEGHEEDQSEDANLNTPLPNTTTQLTHLTKIDSLNADEMTTRIVNYLQKNKSKLYVLTPCYGSMCYVNYIQSMVATMELFQHFQFPIKFEFCKSDSLVPRARNNLIARAMSDPDTTHMMFIDNDIAWNPIDILKMIVSDKPLVGGIYPLKRYDWGKLIHDPLNPYNTNMVQTIIAKKNNSNLSNCLSDEMAIQSNLLKYNVNYLSTYMQIENNLSKVRHIPTGFMLIQRLTIEAMFKAYAETKYVDDVNFLNPSENEFAYALFDCRVEDGHYFSEDWLFCERWLRINGEVWADVSVNLTHTGIEDYRGSYIASMV</sequence>
<dbReference type="AlphaFoldDB" id="A0A6C0ICC5"/>
<dbReference type="Gene3D" id="3.90.550.10">
    <property type="entry name" value="Spore Coat Polysaccharide Biosynthesis Protein SpsA, Chain A"/>
    <property type="match status" value="1"/>
</dbReference>
<evidence type="ECO:0000313" key="2">
    <source>
        <dbReference type="EMBL" id="QHT90389.1"/>
    </source>
</evidence>
<reference evidence="2" key="1">
    <citation type="journal article" date="2020" name="Nature">
        <title>Giant virus diversity and host interactions through global metagenomics.</title>
        <authorList>
            <person name="Schulz F."/>
            <person name="Roux S."/>
            <person name="Paez-Espino D."/>
            <person name="Jungbluth S."/>
            <person name="Walsh D.A."/>
            <person name="Denef V.J."/>
            <person name="McMahon K.D."/>
            <person name="Konstantinidis K.T."/>
            <person name="Eloe-Fadrosh E.A."/>
            <person name="Kyrpides N.C."/>
            <person name="Woyke T."/>
        </authorList>
    </citation>
    <scope>NUCLEOTIDE SEQUENCE</scope>
    <source>
        <strain evidence="2">GVMAG-M-3300023184-68</strain>
    </source>
</reference>